<dbReference type="InterPro" id="IPR013783">
    <property type="entry name" value="Ig-like_fold"/>
</dbReference>
<dbReference type="RefSeq" id="WP_178977479.1">
    <property type="nucleotide sequence ID" value="NZ_CP110230.1"/>
</dbReference>
<evidence type="ECO:0000313" key="3">
    <source>
        <dbReference type="Proteomes" id="UP001163262"/>
    </source>
</evidence>
<dbReference type="InterPro" id="IPR036116">
    <property type="entry name" value="FN3_sf"/>
</dbReference>
<dbReference type="InterPro" id="IPR003961">
    <property type="entry name" value="FN3_dom"/>
</dbReference>
<name>A0AA46W9W4_CAPOC</name>
<dbReference type="PROSITE" id="PS50853">
    <property type="entry name" value="FN3"/>
    <property type="match status" value="1"/>
</dbReference>
<sequence>MKRVLFIVIYSITFLAFSQENPSLQMSKEVRKNSIALRWAVDAPVAWQKANNIGFQLERTTYLRNGKVLATPETKVLGTFKTPPLEKWQEWVEKNDNAAIVAQAIYGETFETEISNNQNPIEGIANKAREIDDRFSFALMAADLDFSVACFAGWGYVDNEVLPNENYLYKVKLLPNDKLSVKEGGVVAGLKDFQELPAPFGFRGHFEDRKVTLTWDYQTLSQLYSYYFIEKAEGDAPFAPITEHPVVNMNQNSRSSAMIYVDSLAQNDKEYRYRLKGKTIFGTYSPYSQEIKGKGIKAITQIAQLTEVVPIDEKQYRLRWDFSKENENEITHFSLLHSPDDKAYKEIKTPIAVSDRQILITPTMPSNYYKVRTYGKNGTTFDSFAMLVQPDDETPPERVQQFTGTIDTLGVVTLQWKANTDADLMGYYVFRGNQKGEEMMRITGSHITDTSLKDTVVLKSLNAKVYYWVTAIDFRKNESTPSVLLELTKPDKVPPTTPIFTEYTDDKSGWKLTWRKSFSDDVTQYLLYRREKGATDWKLIHSENNSKKESYTYTVPPNVSGVYEYSVRAKDHSNNFSDYSPIIQINHKPKTDDRVLRRLQSRVKKGKVTLQWLPIKDGFNEMIIYKAINGDKPMLWRSFTTPVTSVEDTDIQPDNTYLYLFKVILKDNSPTPTEKIEVKTINNP</sequence>
<dbReference type="SUPFAM" id="SSF49265">
    <property type="entry name" value="Fibronectin type III"/>
    <property type="match status" value="2"/>
</dbReference>
<dbReference type="CDD" id="cd00063">
    <property type="entry name" value="FN3"/>
    <property type="match status" value="1"/>
</dbReference>
<dbReference type="Proteomes" id="UP001163262">
    <property type="component" value="Chromosome"/>
</dbReference>
<dbReference type="Gene3D" id="2.60.40.10">
    <property type="entry name" value="Immunoglobulins"/>
    <property type="match status" value="3"/>
</dbReference>
<proteinExistence type="predicted"/>
<organism evidence="2 3">
    <name type="scientific">Capnocytophaga ochracea</name>
    <dbReference type="NCBI Taxonomy" id="1018"/>
    <lineage>
        <taxon>Bacteria</taxon>
        <taxon>Pseudomonadati</taxon>
        <taxon>Bacteroidota</taxon>
        <taxon>Flavobacteriia</taxon>
        <taxon>Flavobacteriales</taxon>
        <taxon>Flavobacteriaceae</taxon>
        <taxon>Capnocytophaga</taxon>
    </lineage>
</organism>
<evidence type="ECO:0000313" key="2">
    <source>
        <dbReference type="EMBL" id="UZD41932.1"/>
    </source>
</evidence>
<feature type="domain" description="Fibronectin type-III" evidence="1">
    <location>
        <begin position="494"/>
        <end position="590"/>
    </location>
</feature>
<gene>
    <name evidence="2" type="ORF">OL231_05130</name>
</gene>
<reference evidence="2" key="1">
    <citation type="submission" date="2022-10" db="EMBL/GenBank/DDBJ databases">
        <title>Complete genome sequence of Capnocytophaga ochracea KCOM 2812 isolated from actinomycosis lesion.</title>
        <authorList>
            <person name="Kook J.-K."/>
            <person name="Park S.-N."/>
            <person name="Lim Y.K."/>
        </authorList>
    </citation>
    <scope>NUCLEOTIDE SEQUENCE</scope>
    <source>
        <strain evidence="2">KCOM 28121</strain>
    </source>
</reference>
<accession>A0AA46W9W4</accession>
<dbReference type="EMBL" id="CP110230">
    <property type="protein sequence ID" value="UZD41932.1"/>
    <property type="molecule type" value="Genomic_DNA"/>
</dbReference>
<evidence type="ECO:0000259" key="1">
    <source>
        <dbReference type="PROSITE" id="PS50853"/>
    </source>
</evidence>
<dbReference type="AlphaFoldDB" id="A0AA46W9W4"/>
<protein>
    <recommendedName>
        <fullName evidence="1">Fibronectin type-III domain-containing protein</fullName>
    </recommendedName>
</protein>